<evidence type="ECO:0000256" key="1">
    <source>
        <dbReference type="SAM" id="Coils"/>
    </source>
</evidence>
<keyword evidence="1" id="KW-0175">Coiled coil</keyword>
<accession>A0A4P6LZN6</accession>
<proteinExistence type="predicted"/>
<evidence type="ECO:0000313" key="4">
    <source>
        <dbReference type="Proteomes" id="UP000289794"/>
    </source>
</evidence>
<protein>
    <recommendedName>
        <fullName evidence="2">Transposase (putative) YhgA-like domain-containing protein</fullName>
    </recommendedName>
</protein>
<dbReference type="Pfam" id="PF04754">
    <property type="entry name" value="Transposase_31"/>
    <property type="match status" value="1"/>
</dbReference>
<feature type="coiled-coil region" evidence="1">
    <location>
        <begin position="211"/>
        <end position="238"/>
    </location>
</feature>
<gene>
    <name evidence="3" type="ORF">PMF13cell1_03229</name>
</gene>
<dbReference type="KEGG" id="bpro:PMF13cell1_03229"/>
<dbReference type="AlphaFoldDB" id="A0A4P6LZN6"/>
<evidence type="ECO:0000313" key="3">
    <source>
        <dbReference type="EMBL" id="QBE97666.1"/>
    </source>
</evidence>
<dbReference type="Proteomes" id="UP000289794">
    <property type="component" value="Chromosome"/>
</dbReference>
<name>A0A4P6LZN6_9FIRM</name>
<dbReference type="RefSeq" id="WP_130181353.1">
    <property type="nucleotide sequence ID" value="NZ_CP035945.1"/>
</dbReference>
<organism evidence="3 4">
    <name type="scientific">Blautia producta</name>
    <dbReference type="NCBI Taxonomy" id="33035"/>
    <lineage>
        <taxon>Bacteria</taxon>
        <taxon>Bacillati</taxon>
        <taxon>Bacillota</taxon>
        <taxon>Clostridia</taxon>
        <taxon>Lachnospirales</taxon>
        <taxon>Lachnospiraceae</taxon>
        <taxon>Blautia</taxon>
    </lineage>
</organism>
<evidence type="ECO:0000259" key="2">
    <source>
        <dbReference type="Pfam" id="PF04754"/>
    </source>
</evidence>
<reference evidence="3 4" key="1">
    <citation type="submission" date="2019-01" db="EMBL/GenBank/DDBJ databases">
        <title>PMF-metabolizing Aryl O-demethylase.</title>
        <authorList>
            <person name="Kim M."/>
        </authorList>
    </citation>
    <scope>NUCLEOTIDE SEQUENCE [LARGE SCALE GENOMIC DNA]</scope>
    <source>
        <strain evidence="3 4">PMF1</strain>
    </source>
</reference>
<dbReference type="InterPro" id="IPR006842">
    <property type="entry name" value="Transposase_31"/>
</dbReference>
<dbReference type="EMBL" id="CP035945">
    <property type="protein sequence ID" value="QBE97666.1"/>
    <property type="molecule type" value="Genomic_DNA"/>
</dbReference>
<feature type="domain" description="Transposase (putative) YhgA-like" evidence="2">
    <location>
        <begin position="76"/>
        <end position="228"/>
    </location>
</feature>
<sequence>MGVKDDIITPFFEDPNVFCDFMNGAVFGGKQILRPEHLEQLPRELIMQLPWEAEGRQDQRTYTLVRDTVKQAYFNTMYAVFICENQSEVHYGMPVRMLLYDSVQYGDQLKKKRKDNKKAKNLKSSAEFLSGIHKGELLTPVVSVVFYYGDSPWDGPLSLEEMICLPDDAAELKEYLPRYKVHLVDPKNTDPGKFPGDWRLILETLSCGNHKKDLIQYIKNHERELEGLSAKASRALLTMLGSDMKRKHYKEEITVCRALEELKEEGKSEGKIEGKREEEVNIIRKMLRKRLTVITICHWLDAEESFVKKVAELQNKYPDYSNAQILEEYEKRMKP</sequence>